<dbReference type="AlphaFoldDB" id="A0AAI8TVT5"/>
<organism evidence="6 7">
    <name type="scientific">Mycolicibacterium mageritense</name>
    <name type="common">Mycobacterium mageritense</name>
    <dbReference type="NCBI Taxonomy" id="53462"/>
    <lineage>
        <taxon>Bacteria</taxon>
        <taxon>Bacillati</taxon>
        <taxon>Actinomycetota</taxon>
        <taxon>Actinomycetes</taxon>
        <taxon>Mycobacteriales</taxon>
        <taxon>Mycobacteriaceae</taxon>
        <taxon>Mycolicibacterium</taxon>
    </lineage>
</organism>
<dbReference type="EMBL" id="AP027452">
    <property type="protein sequence ID" value="BDY29779.1"/>
    <property type="molecule type" value="Genomic_DNA"/>
</dbReference>
<accession>A0AAI8TVT5</accession>
<dbReference type="PANTHER" id="PTHR32114">
    <property type="entry name" value="ABC TRANSPORTER ABCH.3"/>
    <property type="match status" value="1"/>
</dbReference>
<evidence type="ECO:0000256" key="2">
    <source>
        <dbReference type="ARBA" id="ARBA00011322"/>
    </source>
</evidence>
<sequence>MKLVRMRLENFRQFQGINEIEFAQDRTKNVTLIWGANGAGKTTLLNAFTWVLYGQFTKDFEKPQSLANQSTWKSLPSGNQIRVSVELEFDNAGIIYTATRTSIFHKASDGSSIIDEDARPTLKFIDKTGRSERSHNPDDHLRQILPERLHSFFFFNGERIEHLVQASAYEEIEDAIKTILGLKVVERAIKHLPIATKRYEQELRAHGTDEQRDIARKLQELDSKVEQSQAERSECERKATSWQDEIDEIDKKLRGTEEAREQQKRRDDLMAQEADQLANISKFTDRIHLLIRERGFLAFGLKLFNQTRDQFVDKREKKELPAPVKKDFIEDLLEDGECICGASLTEGTAGHRHIMKWKERAGLAEVEQRWNELHAYADSFISQRLKMATDLADLLDDRQSASNQLRVLREQLSELSAGLQGITRDNIDHLESARVTAQRGKDDEIRQQGRLDNALDELKSKKLQLEAELKRAASVEAKAELAQRRLTVTRDALNVLEQVRTIRTEQTRSDLDAKIKEIYSRISFKPYVPEVSPSFQLDLVHADTDEPVAKSTGENQILSLSFVGALASIARARYEETKGTRSPQTEVRGGIFPIVMDAAFGSLDLNYRREVALGLPDLAEQVVIIVSKSGGEGAYEHLNERVGRSFVIQYTTPKMGTKPEKITVDGAELPYVQLSDDGAEYASIEEVS</sequence>
<gene>
    <name evidence="6" type="ORF">hbim_03719</name>
</gene>
<reference evidence="6" key="1">
    <citation type="submission" date="2023-03" db="EMBL/GenBank/DDBJ databases">
        <title>Draft genome sequence of a Mycolicibacterium mageritense strain H4_3_1 isolated from a hybrid biological-inorganic system reactor.</title>
        <authorList>
            <person name="Feng X."/>
            <person name="Kazama D."/>
            <person name="Sato K."/>
            <person name="Kobayashi H."/>
        </authorList>
    </citation>
    <scope>NUCLEOTIDE SEQUENCE</scope>
    <source>
        <strain evidence="6">H4_3_1</strain>
    </source>
</reference>
<protein>
    <recommendedName>
        <fullName evidence="3">Nuclease SbcCD subunit C</fullName>
    </recommendedName>
</protein>
<keyword evidence="4" id="KW-0175">Coiled coil</keyword>
<dbReference type="SUPFAM" id="SSF52540">
    <property type="entry name" value="P-loop containing nucleoside triphosphate hydrolases"/>
    <property type="match status" value="1"/>
</dbReference>
<dbReference type="GO" id="GO:0006302">
    <property type="term" value="P:double-strand break repair"/>
    <property type="evidence" value="ECO:0007669"/>
    <property type="project" value="InterPro"/>
</dbReference>
<dbReference type="PANTHER" id="PTHR32114:SF2">
    <property type="entry name" value="ABC TRANSPORTER ABCH.3"/>
    <property type="match status" value="1"/>
</dbReference>
<dbReference type="Gene3D" id="3.40.50.300">
    <property type="entry name" value="P-loop containing nucleotide triphosphate hydrolases"/>
    <property type="match status" value="2"/>
</dbReference>
<dbReference type="Pfam" id="PF13476">
    <property type="entry name" value="AAA_23"/>
    <property type="match status" value="1"/>
</dbReference>
<evidence type="ECO:0000256" key="1">
    <source>
        <dbReference type="ARBA" id="ARBA00006930"/>
    </source>
</evidence>
<comment type="subunit">
    <text evidence="2">Heterodimer of SbcC and SbcD.</text>
</comment>
<dbReference type="GO" id="GO:0016887">
    <property type="term" value="F:ATP hydrolysis activity"/>
    <property type="evidence" value="ECO:0007669"/>
    <property type="project" value="InterPro"/>
</dbReference>
<feature type="domain" description="Rad50/SbcC-type AAA" evidence="5">
    <location>
        <begin position="5"/>
        <end position="231"/>
    </location>
</feature>
<comment type="similarity">
    <text evidence="1">Belongs to the SMC family. SbcC subfamily.</text>
</comment>
<dbReference type="InterPro" id="IPR027417">
    <property type="entry name" value="P-loop_NTPase"/>
</dbReference>
<evidence type="ECO:0000313" key="7">
    <source>
        <dbReference type="Proteomes" id="UP001241092"/>
    </source>
</evidence>
<feature type="coiled-coil region" evidence="4">
    <location>
        <begin position="391"/>
        <end position="418"/>
    </location>
</feature>
<evidence type="ECO:0000313" key="6">
    <source>
        <dbReference type="EMBL" id="BDY29779.1"/>
    </source>
</evidence>
<name>A0AAI8TVT5_MYCME</name>
<dbReference type="InterPro" id="IPR038729">
    <property type="entry name" value="Rad50/SbcC_AAA"/>
</dbReference>
<evidence type="ECO:0000256" key="3">
    <source>
        <dbReference type="ARBA" id="ARBA00013368"/>
    </source>
</evidence>
<evidence type="ECO:0000256" key="4">
    <source>
        <dbReference type="SAM" id="Coils"/>
    </source>
</evidence>
<evidence type="ECO:0000259" key="5">
    <source>
        <dbReference type="Pfam" id="PF13476"/>
    </source>
</evidence>
<feature type="coiled-coil region" evidence="4">
    <location>
        <begin position="448"/>
        <end position="485"/>
    </location>
</feature>
<proteinExistence type="inferred from homology"/>
<feature type="coiled-coil region" evidence="4">
    <location>
        <begin position="211"/>
        <end position="266"/>
    </location>
</feature>
<dbReference type="Proteomes" id="UP001241092">
    <property type="component" value="Chromosome"/>
</dbReference>